<dbReference type="SMART" id="SM00499">
    <property type="entry name" value="AAI"/>
    <property type="match status" value="1"/>
</dbReference>
<evidence type="ECO:0000313" key="10">
    <source>
        <dbReference type="Proteomes" id="UP000315295"/>
    </source>
</evidence>
<keyword evidence="3 6" id="KW-0813">Transport</keyword>
<protein>
    <recommendedName>
        <fullName evidence="6">Non-specific lipid-transfer protein</fullName>
    </recommendedName>
</protein>
<comment type="similarity">
    <text evidence="2 6">Belongs to the plant LTP family.</text>
</comment>
<dbReference type="AlphaFoldDB" id="A0A540M3G3"/>
<gene>
    <name evidence="9" type="ORF">C1H46_021106</name>
</gene>
<feature type="signal peptide" evidence="7">
    <location>
        <begin position="1"/>
        <end position="22"/>
    </location>
</feature>
<feature type="domain" description="Bifunctional inhibitor/plant lipid transfer protein/seed storage helical" evidence="8">
    <location>
        <begin position="27"/>
        <end position="112"/>
    </location>
</feature>
<keyword evidence="5" id="KW-1015">Disulfide bond</keyword>
<dbReference type="Gene3D" id="1.10.110.10">
    <property type="entry name" value="Plant lipid-transfer and hydrophobic proteins"/>
    <property type="match status" value="1"/>
</dbReference>
<name>A0A540M3G3_MALBA</name>
<dbReference type="EMBL" id="VIEB01000372">
    <property type="protein sequence ID" value="TQD93284.1"/>
    <property type="molecule type" value="Genomic_DNA"/>
</dbReference>
<dbReference type="PANTHER" id="PTHR33076">
    <property type="entry name" value="NON-SPECIFIC LIPID-TRANSFER PROTEIN 2-RELATED"/>
    <property type="match status" value="1"/>
</dbReference>
<dbReference type="GO" id="GO:0006869">
    <property type="term" value="P:lipid transport"/>
    <property type="evidence" value="ECO:0007669"/>
    <property type="project" value="InterPro"/>
</dbReference>
<evidence type="ECO:0000256" key="1">
    <source>
        <dbReference type="ARBA" id="ARBA00003211"/>
    </source>
</evidence>
<dbReference type="InterPro" id="IPR016140">
    <property type="entry name" value="Bifunc_inhib/LTP/seed_store"/>
</dbReference>
<accession>A0A540M3G3</accession>
<dbReference type="STRING" id="106549.A0A540M3G3"/>
<keyword evidence="10" id="KW-1185">Reference proteome</keyword>
<comment type="function">
    <text evidence="1 6">Plant non-specific lipid-transfer proteins transfer phospholipids as well as galactolipids across membranes. May play a role in wax or cutin deposition in the cell walls of expanding epidermal cells and certain secretory tissues.</text>
</comment>
<evidence type="ECO:0000259" key="8">
    <source>
        <dbReference type="SMART" id="SM00499"/>
    </source>
</evidence>
<reference evidence="9 10" key="1">
    <citation type="journal article" date="2019" name="G3 (Bethesda)">
        <title>Sequencing of a Wild Apple (Malus baccata) Genome Unravels the Differences Between Cultivated and Wild Apple Species Regarding Disease Resistance and Cold Tolerance.</title>
        <authorList>
            <person name="Chen X."/>
        </authorList>
    </citation>
    <scope>NUCLEOTIDE SEQUENCE [LARGE SCALE GENOMIC DNA]</scope>
    <source>
        <strain evidence="10">cv. Shandingzi</strain>
        <tissue evidence="9">Leaves</tissue>
    </source>
</reference>
<keyword evidence="4 6" id="KW-0446">Lipid-binding</keyword>
<sequence>MICLTKIIAIVLLFVTSASTRGTVPSCPDIMNRLTPCISHLLQGWQSRPACCNGVQYLTKYSNGREDRRAICGCIKGAANMMGSIDFSLISDLPSKCGVCVNLPPISRNIDCSQ</sequence>
<evidence type="ECO:0000256" key="5">
    <source>
        <dbReference type="ARBA" id="ARBA00023157"/>
    </source>
</evidence>
<dbReference type="GO" id="GO:0008289">
    <property type="term" value="F:lipid binding"/>
    <property type="evidence" value="ECO:0007669"/>
    <property type="project" value="UniProtKB-KW"/>
</dbReference>
<evidence type="ECO:0000313" key="9">
    <source>
        <dbReference type="EMBL" id="TQD93284.1"/>
    </source>
</evidence>
<keyword evidence="7" id="KW-0732">Signal</keyword>
<dbReference type="Proteomes" id="UP000315295">
    <property type="component" value="Unassembled WGS sequence"/>
</dbReference>
<dbReference type="SUPFAM" id="SSF47699">
    <property type="entry name" value="Bifunctional inhibitor/lipid-transfer protein/seed storage 2S albumin"/>
    <property type="match status" value="1"/>
</dbReference>
<dbReference type="PRINTS" id="PR00382">
    <property type="entry name" value="LIPIDTRNSFER"/>
</dbReference>
<feature type="chain" id="PRO_5021923127" description="Non-specific lipid-transfer protein" evidence="7">
    <location>
        <begin position="23"/>
        <end position="114"/>
    </location>
</feature>
<dbReference type="Pfam" id="PF00234">
    <property type="entry name" value="Tryp_alpha_amyl"/>
    <property type="match status" value="1"/>
</dbReference>
<comment type="caution">
    <text evidence="9">The sequence shown here is derived from an EMBL/GenBank/DDBJ whole genome shotgun (WGS) entry which is preliminary data.</text>
</comment>
<evidence type="ECO:0000256" key="3">
    <source>
        <dbReference type="ARBA" id="ARBA00022448"/>
    </source>
</evidence>
<evidence type="ECO:0000256" key="4">
    <source>
        <dbReference type="ARBA" id="ARBA00023121"/>
    </source>
</evidence>
<dbReference type="InterPro" id="IPR036312">
    <property type="entry name" value="Bifun_inhib/LTP/seed_sf"/>
</dbReference>
<evidence type="ECO:0000256" key="2">
    <source>
        <dbReference type="ARBA" id="ARBA00009748"/>
    </source>
</evidence>
<proteinExistence type="inferred from homology"/>
<organism evidence="9 10">
    <name type="scientific">Malus baccata</name>
    <name type="common">Siberian crab apple</name>
    <name type="synonym">Pyrus baccata</name>
    <dbReference type="NCBI Taxonomy" id="106549"/>
    <lineage>
        <taxon>Eukaryota</taxon>
        <taxon>Viridiplantae</taxon>
        <taxon>Streptophyta</taxon>
        <taxon>Embryophyta</taxon>
        <taxon>Tracheophyta</taxon>
        <taxon>Spermatophyta</taxon>
        <taxon>Magnoliopsida</taxon>
        <taxon>eudicotyledons</taxon>
        <taxon>Gunneridae</taxon>
        <taxon>Pentapetalae</taxon>
        <taxon>rosids</taxon>
        <taxon>fabids</taxon>
        <taxon>Rosales</taxon>
        <taxon>Rosaceae</taxon>
        <taxon>Amygdaloideae</taxon>
        <taxon>Maleae</taxon>
        <taxon>Malus</taxon>
    </lineage>
</organism>
<evidence type="ECO:0000256" key="6">
    <source>
        <dbReference type="RuleBase" id="RU000628"/>
    </source>
</evidence>
<dbReference type="CDD" id="cd01960">
    <property type="entry name" value="nsLTP1"/>
    <property type="match status" value="1"/>
</dbReference>
<dbReference type="InterPro" id="IPR000528">
    <property type="entry name" value="Plant_nsLTP"/>
</dbReference>
<evidence type="ECO:0000256" key="7">
    <source>
        <dbReference type="SAM" id="SignalP"/>
    </source>
</evidence>